<keyword evidence="2" id="KW-0479">Metal-binding</keyword>
<accession>A0A1V9XST8</accession>
<feature type="region of interest" description="Disordered" evidence="8">
    <location>
        <begin position="1604"/>
        <end position="1713"/>
    </location>
</feature>
<evidence type="ECO:0000256" key="3">
    <source>
        <dbReference type="ARBA" id="ARBA00022737"/>
    </source>
</evidence>
<gene>
    <name evidence="10" type="ORF">BIW11_07703</name>
</gene>
<feature type="compositionally biased region" description="Low complexity" evidence="8">
    <location>
        <begin position="1021"/>
        <end position="1036"/>
    </location>
</feature>
<feature type="domain" description="C2H2-type" evidence="9">
    <location>
        <begin position="304"/>
        <end position="332"/>
    </location>
</feature>
<feature type="compositionally biased region" description="Polar residues" evidence="8">
    <location>
        <begin position="1646"/>
        <end position="1657"/>
    </location>
</feature>
<feature type="region of interest" description="Disordered" evidence="8">
    <location>
        <begin position="762"/>
        <end position="834"/>
    </location>
</feature>
<dbReference type="GO" id="GO:0005634">
    <property type="term" value="C:nucleus"/>
    <property type="evidence" value="ECO:0007669"/>
    <property type="project" value="UniProtKB-SubCell"/>
</dbReference>
<evidence type="ECO:0000256" key="4">
    <source>
        <dbReference type="ARBA" id="ARBA00022771"/>
    </source>
</evidence>
<feature type="region of interest" description="Disordered" evidence="8">
    <location>
        <begin position="1756"/>
        <end position="1788"/>
    </location>
</feature>
<feature type="region of interest" description="Disordered" evidence="8">
    <location>
        <begin position="1195"/>
        <end position="1225"/>
    </location>
</feature>
<feature type="compositionally biased region" description="Polar residues" evidence="8">
    <location>
        <begin position="1007"/>
        <end position="1020"/>
    </location>
</feature>
<keyword evidence="5" id="KW-0862">Zinc</keyword>
<feature type="compositionally biased region" description="Basic residues" evidence="8">
    <location>
        <begin position="1604"/>
        <end position="1620"/>
    </location>
</feature>
<feature type="compositionally biased region" description="Polar residues" evidence="8">
    <location>
        <begin position="1867"/>
        <end position="1882"/>
    </location>
</feature>
<dbReference type="SMART" id="SM00355">
    <property type="entry name" value="ZnF_C2H2"/>
    <property type="match status" value="11"/>
</dbReference>
<name>A0A1V9XST8_9ACAR</name>
<reference evidence="10 11" key="1">
    <citation type="journal article" date="2017" name="Gigascience">
        <title>Draft genome of the honey bee ectoparasitic mite, Tropilaelaps mercedesae, is shaped by the parasitic life history.</title>
        <authorList>
            <person name="Dong X."/>
            <person name="Armstrong S.D."/>
            <person name="Xia D."/>
            <person name="Makepeace B.L."/>
            <person name="Darby A.C."/>
            <person name="Kadowaki T."/>
        </authorList>
    </citation>
    <scope>NUCLEOTIDE SEQUENCE [LARGE SCALE GENOMIC DNA]</scope>
    <source>
        <strain evidence="10">Wuxi-XJTLU</strain>
    </source>
</reference>
<feature type="region of interest" description="Disordered" evidence="8">
    <location>
        <begin position="1451"/>
        <end position="1481"/>
    </location>
</feature>
<evidence type="ECO:0000256" key="6">
    <source>
        <dbReference type="ARBA" id="ARBA00023242"/>
    </source>
</evidence>
<dbReference type="InterPro" id="IPR013087">
    <property type="entry name" value="Znf_C2H2_type"/>
</dbReference>
<feature type="region of interest" description="Disordered" evidence="8">
    <location>
        <begin position="1854"/>
        <end position="1882"/>
    </location>
</feature>
<dbReference type="InParanoid" id="A0A1V9XST8"/>
<keyword evidence="11" id="KW-1185">Reference proteome</keyword>
<feature type="region of interest" description="Disordered" evidence="8">
    <location>
        <begin position="229"/>
        <end position="261"/>
    </location>
</feature>
<evidence type="ECO:0000259" key="9">
    <source>
        <dbReference type="PROSITE" id="PS50157"/>
    </source>
</evidence>
<dbReference type="InterPro" id="IPR050888">
    <property type="entry name" value="ZnF_C2H2-type_TF"/>
</dbReference>
<feature type="domain" description="C2H2-type" evidence="9">
    <location>
        <begin position="276"/>
        <end position="303"/>
    </location>
</feature>
<dbReference type="SUPFAM" id="SSF57667">
    <property type="entry name" value="beta-beta-alpha zinc fingers"/>
    <property type="match status" value="3"/>
</dbReference>
<feature type="compositionally biased region" description="Basic and acidic residues" evidence="8">
    <location>
        <begin position="767"/>
        <end position="779"/>
    </location>
</feature>
<feature type="compositionally biased region" description="Low complexity" evidence="8">
    <location>
        <begin position="1699"/>
        <end position="1712"/>
    </location>
</feature>
<dbReference type="PROSITE" id="PS00028">
    <property type="entry name" value="ZINC_FINGER_C2H2_1"/>
    <property type="match status" value="3"/>
</dbReference>
<evidence type="ECO:0000313" key="10">
    <source>
        <dbReference type="EMBL" id="OQR76566.1"/>
    </source>
</evidence>
<dbReference type="InterPro" id="IPR036236">
    <property type="entry name" value="Znf_C2H2_sf"/>
</dbReference>
<feature type="region of interest" description="Disordered" evidence="8">
    <location>
        <begin position="861"/>
        <end position="897"/>
    </location>
</feature>
<feature type="compositionally biased region" description="Basic and acidic residues" evidence="8">
    <location>
        <begin position="810"/>
        <end position="829"/>
    </location>
</feature>
<proteinExistence type="predicted"/>
<feature type="region of interest" description="Disordered" evidence="8">
    <location>
        <begin position="982"/>
        <end position="1036"/>
    </location>
</feature>
<feature type="compositionally biased region" description="Basic and acidic residues" evidence="8">
    <location>
        <begin position="793"/>
        <end position="803"/>
    </location>
</feature>
<dbReference type="STRING" id="418985.A0A1V9XST8"/>
<feature type="compositionally biased region" description="Basic and acidic residues" evidence="8">
    <location>
        <begin position="1208"/>
        <end position="1217"/>
    </location>
</feature>
<feature type="compositionally biased region" description="Acidic residues" evidence="8">
    <location>
        <begin position="1195"/>
        <end position="1207"/>
    </location>
</feature>
<feature type="compositionally biased region" description="Low complexity" evidence="8">
    <location>
        <begin position="230"/>
        <end position="261"/>
    </location>
</feature>
<evidence type="ECO:0000256" key="5">
    <source>
        <dbReference type="ARBA" id="ARBA00022833"/>
    </source>
</evidence>
<dbReference type="PROSITE" id="PS50157">
    <property type="entry name" value="ZINC_FINGER_C2H2_2"/>
    <property type="match status" value="3"/>
</dbReference>
<feature type="compositionally biased region" description="Polar residues" evidence="8">
    <location>
        <begin position="1756"/>
        <end position="1769"/>
    </location>
</feature>
<keyword evidence="3" id="KW-0677">Repeat</keyword>
<dbReference type="GO" id="GO:0008270">
    <property type="term" value="F:zinc ion binding"/>
    <property type="evidence" value="ECO:0007669"/>
    <property type="project" value="UniProtKB-KW"/>
</dbReference>
<evidence type="ECO:0000256" key="8">
    <source>
        <dbReference type="SAM" id="MobiDB-lite"/>
    </source>
</evidence>
<dbReference type="OrthoDB" id="654211at2759"/>
<protein>
    <recommendedName>
        <fullName evidence="9">C2H2-type domain-containing protein</fullName>
    </recommendedName>
</protein>
<dbReference type="EMBL" id="MNPL01004668">
    <property type="protein sequence ID" value="OQR76566.1"/>
    <property type="molecule type" value="Genomic_DNA"/>
</dbReference>
<sequence>MDSSKLNLVVATAALQGMGYSSERLRQFFERSHLLAKEQPRAAKNDPGYFEAAGRLSVDGSPVARYNPVLDQFKCFYCGVTGGVTRTAEHYLSEHVDLASRASGSAGQHFRCPKCTYMSDWPRCVRMHLNKQHGLAEIPASLWAETHPLLGETIKLLQELKNFVNSHVLLSSNSNSIPSMLSSADTSSNVACPNLAELGTNSAANVEGSLSDYQDPAADTNIASSLIPRTAGSSSTSVTASVVPGSSRNRHNASPSATTTAASGINASATLVKKRYTCEQCAYSTDRRDLYNRHENIHKEDKPFHCYVCHKLFNRADHVKKHFLRIHKGRAYNVALIRRRGASSSANNHSQILVPRISGVSTAAAQSLPTQVVSVYSQANTRHSLLPSTVVTAISNSSRCSHESDGIARSRAALMTPLATSLTTSLAPNANANNATAAAILAETTRTANTPSLAVSLANDGVLGVLGSTSSLTPLAAFALAHQRATAATAHAATTVLSSATTTDTNSGLTASLTTLTALGRVRAAAARAAQAAKASIAQILQPDSSGKEIKEREAKSGSSASIPLVVPIGPITPAVGTIHEGSNFVCHSTTPVHTNNNHFKQEIDASGCLISLATADFDNAKITSNGINLKTSKDLIANCQAKSKSRVLHENDSVVVNGPLQAPLLEKAVVSLIVNQQQSRTTKRKADSLLPTSPSIAKSKVLVETPPTSLGPFTPPSSVISHLTTAVDLAAPQVTSPVVRSCENSNSSEIGIAKAQEAYTESSKSATDRAQQKLHGDDVTDCIQPKASNRSASDRPCHEGHKMKGIPKLKQERDLNDDLRSEKTKETRSITSADLNHRNPYVAAGLDSGTHATLEFGINTVIEDRPEPPRNSSLNSRRNNTRRSTRMSSSPAVTLTSSDTQTAAGMQLPSICTRQQAAQQRFEDKYQKFNGEKQDSTITDVARTTAITTKYSCDSSTPSAESSKNISRIATGVEVTIVLPPPPALTPKLIDKTDEPPAISIDNRPSKQFQQASNVPIQRSSSSPSSDSTGGCSDTSFGTALKKREAAVLEPSQVKEYTCDQCSWRGVDGWGLRRHMNTHLKPFRCQLCDYRAARSERLGAHVLRVHGKHLCAKCENLSFPNAAALDHHVRTAHRSTNQYTRPLPNAGSPDLSINGTSRCIGSVTVGENSNKSKNNNRSSNNAVDEIAEIYADDDSDDGELLVDDNVDDNRNSRDNNNETENTIFNPKANLSNETRYDLYALPTQEASSVKLCQKFQATTEVLNQASVCLKMPLGQIHEANANNESLTITDPLNTRSEASFENQQLNKAYSLDKIRLQKISICGGENEENDQLSNSTDVLQLVDESDVEEGVDTFFCPWCILSFADELSLAYHLEARHPGAPVGTATFALTSAAENVSNESAQASRKSQHHHGTPAFPYQCTICGFKCFTQGTIMEHMRIHSGQLSRCRADAVSGKHPQKGQHTQDSRKKVGGFGSSTSSRSARCGFISPFDSELTRHVVNLHLGGLGGVYSDYTMKSDDIGISASGSCLAQACCAHCGLAVNRSEELMRHIKAEHHIAPLECNLCRKALLEFFPSFYGRICPSTAPTANQYTRIPPHLLLRQTSKKGSHQRKTHQHHRPDKTGSTNCRKQPPDSACADNMDLKSNDGTTGLNVSRHGSTKDLDKNYDDGDDGNEPEYSDTEETDIKKSDSSGSCGDTIIDNKNNHSSINNNPRGFLSRLLTSVYRQLAEHRSLDATTASIILNTIQKLNHNYKNSNATNYNGNSSTKANDNNDNNEQTNKGHDRSYSHRSLIESQSIYAGSTNQESNDILNDELSSQSRKRTAKSHIVTSSTELKRLLSGKLSAKGSINAADQTSSWSKAGEREVQFSNTTAPTNKKNQPTAMAKPLVRPDRSQAAKHDQNSWLPLSSLRKKGSRCARCPNTNISFQTPGAKKVHVLVKHRIRTALKWKKVDPSDLHANNKADVAEVSISLSSMAIPGMCRSKTSIKERNHKDKPFGGDVWQKSKPKGWKNRSKQRDNKSRCGLSRQTERACNSGPSLRSRKKQRKL</sequence>
<keyword evidence="6" id="KW-0539">Nucleus</keyword>
<feature type="compositionally biased region" description="Basic residues" evidence="8">
    <location>
        <begin position="2005"/>
        <end position="2014"/>
    </location>
</feature>
<keyword evidence="4 7" id="KW-0863">Zinc-finger</keyword>
<feature type="compositionally biased region" description="Basic and acidic residues" evidence="8">
    <location>
        <begin position="1659"/>
        <end position="1668"/>
    </location>
</feature>
<evidence type="ECO:0000313" key="11">
    <source>
        <dbReference type="Proteomes" id="UP000192247"/>
    </source>
</evidence>
<dbReference type="PANTHER" id="PTHR24406">
    <property type="entry name" value="TRANSCRIPTIONAL REPRESSOR CTCFL-RELATED"/>
    <property type="match status" value="1"/>
</dbReference>
<evidence type="ECO:0000256" key="7">
    <source>
        <dbReference type="PROSITE-ProRule" id="PRU00042"/>
    </source>
</evidence>
<feature type="compositionally biased region" description="Basic and acidic residues" evidence="8">
    <location>
        <begin position="1986"/>
        <end position="1997"/>
    </location>
</feature>
<dbReference type="Gene3D" id="3.30.160.60">
    <property type="entry name" value="Classic Zinc Finger"/>
    <property type="match status" value="3"/>
</dbReference>
<feature type="compositionally biased region" description="Acidic residues" evidence="8">
    <location>
        <begin position="1669"/>
        <end position="1683"/>
    </location>
</feature>
<evidence type="ECO:0000256" key="1">
    <source>
        <dbReference type="ARBA" id="ARBA00004123"/>
    </source>
</evidence>
<comment type="caution">
    <text evidence="10">The sequence shown here is derived from an EMBL/GenBank/DDBJ whole genome shotgun (WGS) entry which is preliminary data.</text>
</comment>
<feature type="region of interest" description="Disordered" evidence="8">
    <location>
        <begin position="1986"/>
        <end position="2048"/>
    </location>
</feature>
<evidence type="ECO:0000256" key="2">
    <source>
        <dbReference type="ARBA" id="ARBA00022723"/>
    </source>
</evidence>
<organism evidence="10 11">
    <name type="scientific">Tropilaelaps mercedesae</name>
    <dbReference type="NCBI Taxonomy" id="418985"/>
    <lineage>
        <taxon>Eukaryota</taxon>
        <taxon>Metazoa</taxon>
        <taxon>Ecdysozoa</taxon>
        <taxon>Arthropoda</taxon>
        <taxon>Chelicerata</taxon>
        <taxon>Arachnida</taxon>
        <taxon>Acari</taxon>
        <taxon>Parasitiformes</taxon>
        <taxon>Mesostigmata</taxon>
        <taxon>Gamasina</taxon>
        <taxon>Dermanyssoidea</taxon>
        <taxon>Laelapidae</taxon>
        <taxon>Tropilaelaps</taxon>
    </lineage>
</organism>
<dbReference type="Proteomes" id="UP000192247">
    <property type="component" value="Unassembled WGS sequence"/>
</dbReference>
<feature type="domain" description="C2H2-type" evidence="9">
    <location>
        <begin position="1419"/>
        <end position="1446"/>
    </location>
</feature>
<comment type="subcellular location">
    <subcellularLocation>
        <location evidence="1">Nucleus</location>
    </subcellularLocation>
</comment>